<evidence type="ECO:0000313" key="3">
    <source>
        <dbReference type="Proteomes" id="UP000799302"/>
    </source>
</evidence>
<organism evidence="2 3">
    <name type="scientific">Microthyrium microscopicum</name>
    <dbReference type="NCBI Taxonomy" id="703497"/>
    <lineage>
        <taxon>Eukaryota</taxon>
        <taxon>Fungi</taxon>
        <taxon>Dikarya</taxon>
        <taxon>Ascomycota</taxon>
        <taxon>Pezizomycotina</taxon>
        <taxon>Dothideomycetes</taxon>
        <taxon>Dothideomycetes incertae sedis</taxon>
        <taxon>Microthyriales</taxon>
        <taxon>Microthyriaceae</taxon>
        <taxon>Microthyrium</taxon>
    </lineage>
</organism>
<dbReference type="EMBL" id="MU004239">
    <property type="protein sequence ID" value="KAF2666174.1"/>
    <property type="molecule type" value="Genomic_DNA"/>
</dbReference>
<name>A0A6A6U5F6_9PEZI</name>
<proteinExistence type="predicted"/>
<keyword evidence="3" id="KW-1185">Reference proteome</keyword>
<feature type="region of interest" description="Disordered" evidence="1">
    <location>
        <begin position="46"/>
        <end position="85"/>
    </location>
</feature>
<gene>
    <name evidence="2" type="ORF">BT63DRAFT_463294</name>
</gene>
<feature type="region of interest" description="Disordered" evidence="1">
    <location>
        <begin position="115"/>
        <end position="147"/>
    </location>
</feature>
<reference evidence="2" key="1">
    <citation type="journal article" date="2020" name="Stud. Mycol.">
        <title>101 Dothideomycetes genomes: a test case for predicting lifestyles and emergence of pathogens.</title>
        <authorList>
            <person name="Haridas S."/>
            <person name="Albert R."/>
            <person name="Binder M."/>
            <person name="Bloem J."/>
            <person name="Labutti K."/>
            <person name="Salamov A."/>
            <person name="Andreopoulos B."/>
            <person name="Baker S."/>
            <person name="Barry K."/>
            <person name="Bills G."/>
            <person name="Bluhm B."/>
            <person name="Cannon C."/>
            <person name="Castanera R."/>
            <person name="Culley D."/>
            <person name="Daum C."/>
            <person name="Ezra D."/>
            <person name="Gonzalez J."/>
            <person name="Henrissat B."/>
            <person name="Kuo A."/>
            <person name="Liang C."/>
            <person name="Lipzen A."/>
            <person name="Lutzoni F."/>
            <person name="Magnuson J."/>
            <person name="Mondo S."/>
            <person name="Nolan M."/>
            <person name="Ohm R."/>
            <person name="Pangilinan J."/>
            <person name="Park H.-J."/>
            <person name="Ramirez L."/>
            <person name="Alfaro M."/>
            <person name="Sun H."/>
            <person name="Tritt A."/>
            <person name="Yoshinaga Y."/>
            <person name="Zwiers L.-H."/>
            <person name="Turgeon B."/>
            <person name="Goodwin S."/>
            <person name="Spatafora J."/>
            <person name="Crous P."/>
            <person name="Grigoriev I."/>
        </authorList>
    </citation>
    <scope>NUCLEOTIDE SEQUENCE</scope>
    <source>
        <strain evidence="2">CBS 115976</strain>
    </source>
</reference>
<feature type="compositionally biased region" description="Polar residues" evidence="1">
    <location>
        <begin position="46"/>
        <end position="77"/>
    </location>
</feature>
<evidence type="ECO:0000313" key="2">
    <source>
        <dbReference type="EMBL" id="KAF2666174.1"/>
    </source>
</evidence>
<evidence type="ECO:0000256" key="1">
    <source>
        <dbReference type="SAM" id="MobiDB-lite"/>
    </source>
</evidence>
<accession>A0A6A6U5F6</accession>
<sequence length="147" mass="15888">MPPKLMTGWMFKAQFPMKNKTLSTKSVYTIRPRRPTRTIQVLNLYSIPNGTPKAPNSSPTDNPTTAFSIHDNQSPSTRSPPQSIWISPPSNFAHLLAFSKKLGLDIDPAQLIPSLSLPNSPATHGPPAGTSSTLPTAIPQPIQGPQI</sequence>
<dbReference type="AlphaFoldDB" id="A0A6A6U5F6"/>
<protein>
    <submittedName>
        <fullName evidence="2">Uncharacterized protein</fullName>
    </submittedName>
</protein>
<dbReference type="Proteomes" id="UP000799302">
    <property type="component" value="Unassembled WGS sequence"/>
</dbReference>